<dbReference type="EMBL" id="LR796423">
    <property type="protein sequence ID" value="CAB4142900.1"/>
    <property type="molecule type" value="Genomic_DNA"/>
</dbReference>
<protein>
    <recommendedName>
        <fullName evidence="2">Neck protein</fullName>
    </recommendedName>
</protein>
<accession>A0A6J5MCZ7</accession>
<gene>
    <name evidence="1" type="ORF">UFOVP447_51</name>
</gene>
<organism evidence="1">
    <name type="scientific">uncultured Caudovirales phage</name>
    <dbReference type="NCBI Taxonomy" id="2100421"/>
    <lineage>
        <taxon>Viruses</taxon>
        <taxon>Duplodnaviria</taxon>
        <taxon>Heunggongvirae</taxon>
        <taxon>Uroviricota</taxon>
        <taxon>Caudoviricetes</taxon>
        <taxon>Peduoviridae</taxon>
        <taxon>Maltschvirus</taxon>
        <taxon>Maltschvirus maltsch</taxon>
    </lineage>
</organism>
<evidence type="ECO:0000313" key="1">
    <source>
        <dbReference type="EMBL" id="CAB4142900.1"/>
    </source>
</evidence>
<proteinExistence type="predicted"/>
<name>A0A6J5MCZ7_9CAUD</name>
<reference evidence="1" key="1">
    <citation type="submission" date="2020-04" db="EMBL/GenBank/DDBJ databases">
        <authorList>
            <person name="Chiriac C."/>
            <person name="Salcher M."/>
            <person name="Ghai R."/>
            <person name="Kavagutti S V."/>
        </authorList>
    </citation>
    <scope>NUCLEOTIDE SEQUENCE</scope>
</reference>
<sequence>MAVPTTRDEFKEYCLRKLGKPVIEINVDEDQVDDRVDEALRYYWDYHFDGTDKLYYKHKVTEQNKADKYITLPENIIGAVRVFPIADPIVRSDDLFNIRYQIALNDLYTLTSVSMVPYYMVMEHLALISEMLVGQQPIRFNRHKNRVYIDMDWGSINVNEFLLIEAYEVVDPDVWSQIWSDRWLQNYTTAKIKYQWGSNLTKFSGMNLPGGIQFNGEKILNDAQDEIQKMEQEMISSYSLPVSDMIG</sequence>
<evidence type="ECO:0008006" key="2">
    <source>
        <dbReference type="Google" id="ProtNLM"/>
    </source>
</evidence>